<feature type="transmembrane region" description="Helical" evidence="4">
    <location>
        <begin position="314"/>
        <end position="337"/>
    </location>
</feature>
<feature type="transmembrane region" description="Helical" evidence="4">
    <location>
        <begin position="208"/>
        <end position="227"/>
    </location>
</feature>
<gene>
    <name evidence="5" type="ORF">D9757_010492</name>
</gene>
<evidence type="ECO:0000256" key="1">
    <source>
        <dbReference type="ARBA" id="ARBA00022737"/>
    </source>
</evidence>
<dbReference type="AlphaFoldDB" id="A0A8H5GYN4"/>
<evidence type="ECO:0000313" key="5">
    <source>
        <dbReference type="EMBL" id="KAF5373513.1"/>
    </source>
</evidence>
<accession>A0A8H5GYN4</accession>
<name>A0A8H5GYN4_9AGAR</name>
<keyword evidence="6" id="KW-1185">Reference proteome</keyword>
<dbReference type="SMART" id="SM00248">
    <property type="entry name" value="ANK"/>
    <property type="match status" value="4"/>
</dbReference>
<keyword evidence="2 3" id="KW-0040">ANK repeat</keyword>
<keyword evidence="1" id="KW-0677">Repeat</keyword>
<evidence type="ECO:0000256" key="2">
    <source>
        <dbReference type="ARBA" id="ARBA00023043"/>
    </source>
</evidence>
<keyword evidence="4" id="KW-0472">Membrane</keyword>
<keyword evidence="4" id="KW-1133">Transmembrane helix</keyword>
<dbReference type="Gene3D" id="1.25.40.20">
    <property type="entry name" value="Ankyrin repeat-containing domain"/>
    <property type="match status" value="1"/>
</dbReference>
<proteinExistence type="predicted"/>
<dbReference type="Pfam" id="PF12796">
    <property type="entry name" value="Ank_2"/>
    <property type="match status" value="1"/>
</dbReference>
<feature type="transmembrane region" description="Helical" evidence="4">
    <location>
        <begin position="16"/>
        <end position="35"/>
    </location>
</feature>
<protein>
    <submittedName>
        <fullName evidence="5">Uncharacterized protein</fullName>
    </submittedName>
</protein>
<evidence type="ECO:0000256" key="3">
    <source>
        <dbReference type="PROSITE-ProRule" id="PRU00023"/>
    </source>
</evidence>
<feature type="repeat" description="ANK" evidence="3">
    <location>
        <begin position="519"/>
        <end position="551"/>
    </location>
</feature>
<feature type="transmembrane region" description="Helical" evidence="4">
    <location>
        <begin position="86"/>
        <end position="108"/>
    </location>
</feature>
<keyword evidence="4" id="KW-0812">Transmembrane</keyword>
<reference evidence="5 6" key="1">
    <citation type="journal article" date="2020" name="ISME J.">
        <title>Uncovering the hidden diversity of litter-decomposition mechanisms in mushroom-forming fungi.</title>
        <authorList>
            <person name="Floudas D."/>
            <person name="Bentzer J."/>
            <person name="Ahren D."/>
            <person name="Johansson T."/>
            <person name="Persson P."/>
            <person name="Tunlid A."/>
        </authorList>
    </citation>
    <scope>NUCLEOTIDE SEQUENCE [LARGE SCALE GENOMIC DNA]</scope>
    <source>
        <strain evidence="5 6">CBS 406.79</strain>
    </source>
</reference>
<dbReference type="EMBL" id="JAACJN010000105">
    <property type="protein sequence ID" value="KAF5373513.1"/>
    <property type="molecule type" value="Genomic_DNA"/>
</dbReference>
<dbReference type="PANTHER" id="PTHR24126:SF14">
    <property type="entry name" value="ANK_REP_REGION DOMAIN-CONTAINING PROTEIN"/>
    <property type="match status" value="1"/>
</dbReference>
<dbReference type="Pfam" id="PF00023">
    <property type="entry name" value="Ank"/>
    <property type="match status" value="1"/>
</dbReference>
<feature type="transmembrane region" description="Helical" evidence="4">
    <location>
        <begin position="156"/>
        <end position="188"/>
    </location>
</feature>
<dbReference type="Proteomes" id="UP000518752">
    <property type="component" value="Unassembled WGS sequence"/>
</dbReference>
<dbReference type="InterPro" id="IPR002110">
    <property type="entry name" value="Ankyrin_rpt"/>
</dbReference>
<comment type="caution">
    <text evidence="5">The sequence shown here is derived from an EMBL/GenBank/DDBJ whole genome shotgun (WGS) entry which is preliminary data.</text>
</comment>
<evidence type="ECO:0000256" key="4">
    <source>
        <dbReference type="SAM" id="Phobius"/>
    </source>
</evidence>
<dbReference type="OrthoDB" id="3351993at2759"/>
<dbReference type="InterPro" id="IPR036770">
    <property type="entry name" value="Ankyrin_rpt-contain_sf"/>
</dbReference>
<dbReference type="PANTHER" id="PTHR24126">
    <property type="entry name" value="ANKYRIN REPEAT, PH AND SEC7 DOMAIN CONTAINING PROTEIN SECG-RELATED"/>
    <property type="match status" value="1"/>
</dbReference>
<sequence length="620" mass="68677">MDNICTVPPNSDISGIGVRVAIYAQNILCFLPVIVHLWDGEVSADEMKGVKDQSIGMLAIAFAILISTIVEALTQSTVTGQAIDRFHAAIILDLSWMNNTSTWIWFLLYAHHRTRSKQEPIEATWNAWWDKGLYSPLRRIFDETRSRQGALDRIRAFILSLFHLIADAPVLSIGSVHLSLMAAVGIWLWHDPSKFSPGSLPPGCDSTLSLTIFGSAVSFVSPALRIFSLIIYGLFLIPGLNLIPPFVFFLSIHISYNWSRRTHKGFWSWWQKAYNNIRGVFFPAYKRIAEDIEMVNPRTTDANTNPSFQHPTTIPTYTGALNAGLTALVVVNILFIIDIEKTLQNVLTESGEDEWGFGQVLALLLLVLPLRDTWNAFNDIRHNLIGAQKQLQELFIQSAKAKLDTLALQKLIEKGAMLQNPLMTPEHGCNTLFQVSAYYGKVDLLQYLLANDIPVDSGALQIACSAGQIDAVKWLLLQANSDPNVTETALQIACSAGQIDTVKWLLLQANADPNVIGGDYGTALCAATANCHLEVVNLLLTNGAKVDTQGDQFGAPLHVAVLLESGGMYMDIIGKLLEKGRSADPESRKLLRSHLLEPQCLDTQPLMAAFHKLWFKHQLL</sequence>
<feature type="transmembrane region" description="Helical" evidence="4">
    <location>
        <begin position="234"/>
        <end position="256"/>
    </location>
</feature>
<organism evidence="5 6">
    <name type="scientific">Collybiopsis confluens</name>
    <dbReference type="NCBI Taxonomy" id="2823264"/>
    <lineage>
        <taxon>Eukaryota</taxon>
        <taxon>Fungi</taxon>
        <taxon>Dikarya</taxon>
        <taxon>Basidiomycota</taxon>
        <taxon>Agaricomycotina</taxon>
        <taxon>Agaricomycetes</taxon>
        <taxon>Agaricomycetidae</taxon>
        <taxon>Agaricales</taxon>
        <taxon>Marasmiineae</taxon>
        <taxon>Omphalotaceae</taxon>
        <taxon>Collybiopsis</taxon>
    </lineage>
</organism>
<evidence type="ECO:0000313" key="6">
    <source>
        <dbReference type="Proteomes" id="UP000518752"/>
    </source>
</evidence>
<feature type="transmembrane region" description="Helical" evidence="4">
    <location>
        <begin position="55"/>
        <end position="74"/>
    </location>
</feature>
<dbReference type="SUPFAM" id="SSF48403">
    <property type="entry name" value="Ankyrin repeat"/>
    <property type="match status" value="1"/>
</dbReference>
<dbReference type="PROSITE" id="PS50088">
    <property type="entry name" value="ANK_REPEAT"/>
    <property type="match status" value="1"/>
</dbReference>